<reference evidence="2 3" key="1">
    <citation type="submission" date="2020-08" db="EMBL/GenBank/DDBJ databases">
        <title>Novel species isolated from subtropical streams in China.</title>
        <authorList>
            <person name="Lu H."/>
        </authorList>
    </citation>
    <scope>NUCLEOTIDE SEQUENCE [LARGE SCALE GENOMIC DNA]</scope>
    <source>
        <strain evidence="2 3">CCTCC AB 2015119</strain>
    </source>
</reference>
<feature type="transmembrane region" description="Helical" evidence="1">
    <location>
        <begin position="37"/>
        <end position="57"/>
    </location>
</feature>
<protein>
    <submittedName>
        <fullName evidence="2">Uncharacterized protein</fullName>
    </submittedName>
</protein>
<keyword evidence="3" id="KW-1185">Reference proteome</keyword>
<sequence>MATPQAKKNGSPYAWVWLIFFGLLGAYDLYNAWKMQLLPQALTGAAFILFAICTFRHRGIFQFSTRAGDASQEKPGLLWKAMYYSAMLLMILGFSMKQGWLKF</sequence>
<gene>
    <name evidence="2" type="ORF">H8K26_10105</name>
</gene>
<comment type="caution">
    <text evidence="2">The sequence shown here is derived from an EMBL/GenBank/DDBJ whole genome shotgun (WGS) entry which is preliminary data.</text>
</comment>
<dbReference type="Proteomes" id="UP000637632">
    <property type="component" value="Unassembled WGS sequence"/>
</dbReference>
<feature type="transmembrane region" description="Helical" evidence="1">
    <location>
        <begin position="77"/>
        <end position="96"/>
    </location>
</feature>
<accession>A0ABR6XFV4</accession>
<name>A0ABR6XFV4_9BURK</name>
<keyword evidence="1" id="KW-0472">Membrane</keyword>
<keyword evidence="1" id="KW-0812">Transmembrane</keyword>
<dbReference type="RefSeq" id="WP_190479250.1">
    <property type="nucleotide sequence ID" value="NZ_JACOFT010000003.1"/>
</dbReference>
<organism evidence="2 3">
    <name type="scientific">Undibacterium aquatile</name>
    <dbReference type="NCBI Taxonomy" id="1537398"/>
    <lineage>
        <taxon>Bacteria</taxon>
        <taxon>Pseudomonadati</taxon>
        <taxon>Pseudomonadota</taxon>
        <taxon>Betaproteobacteria</taxon>
        <taxon>Burkholderiales</taxon>
        <taxon>Oxalobacteraceae</taxon>
        <taxon>Undibacterium</taxon>
    </lineage>
</organism>
<feature type="transmembrane region" description="Helical" evidence="1">
    <location>
        <begin position="12"/>
        <end position="30"/>
    </location>
</feature>
<dbReference type="EMBL" id="JACOFT010000003">
    <property type="protein sequence ID" value="MBC3811794.1"/>
    <property type="molecule type" value="Genomic_DNA"/>
</dbReference>
<evidence type="ECO:0000313" key="2">
    <source>
        <dbReference type="EMBL" id="MBC3811794.1"/>
    </source>
</evidence>
<evidence type="ECO:0000313" key="3">
    <source>
        <dbReference type="Proteomes" id="UP000637632"/>
    </source>
</evidence>
<proteinExistence type="predicted"/>
<evidence type="ECO:0000256" key="1">
    <source>
        <dbReference type="SAM" id="Phobius"/>
    </source>
</evidence>
<keyword evidence="1" id="KW-1133">Transmembrane helix</keyword>